<evidence type="ECO:0000256" key="8">
    <source>
        <dbReference type="ARBA" id="ARBA00038263"/>
    </source>
</evidence>
<dbReference type="EMBL" id="FOYQ01000002">
    <property type="protein sequence ID" value="SFR51822.1"/>
    <property type="molecule type" value="Genomic_DNA"/>
</dbReference>
<dbReference type="Proteomes" id="UP000199534">
    <property type="component" value="Unassembled WGS sequence"/>
</dbReference>
<sequence length="523" mass="57208">MACLLLCTSVVAQTYYVSSSASGGGVGTEKDPLTLVEAFSKARAGHTYWVKAGNYGAAQLNLMVSGTQENPIIFEGYRDKPGDLQSTSSCSICTTTEPDTAIAPTLTGTTTDGSPDQDQGIRISGAFIHFKNFAFRYYNRPFESSGSNNQISNLYIFQPGNHNVAEVAQYLFSPAFPNGGYTGYGLRLQGDGIQVRNSRVVNAGAEGVRLTNSKKPRLQNIEVICTTGKGVYTNHASADGNITDYHFLLGHDTADGIFENITITNPEGAVYPGHGFAVKPLEGKGATNHLIDGFTVTNTLIETQFPDTQYIVFRNGEINSTDTDARREIHGARIANASQFITIENTVFNGARFMSWGWDEALFASEYQYAARDVALLNCLFNNTNDTPYSAFAIAFNFPRNTYLTENITIDHVTVYNYYYLWETSKPNKNIRLSNLVVDGIKQFNVKRGPGQQYPLDADFTNSNFSNGITPPQGSGITRKAPLFADPSNGDFTLGNSDLLKSSLPTPNFEGDLDIGFLKNREQ</sequence>
<evidence type="ECO:0000256" key="7">
    <source>
        <dbReference type="ARBA" id="ARBA00023239"/>
    </source>
</evidence>
<evidence type="ECO:0000256" key="2">
    <source>
        <dbReference type="ARBA" id="ARBA00004613"/>
    </source>
</evidence>
<evidence type="ECO:0000256" key="1">
    <source>
        <dbReference type="ARBA" id="ARBA00001913"/>
    </source>
</evidence>
<dbReference type="STRING" id="400055.SAMN04490243_2520"/>
<reference evidence="9 10" key="1">
    <citation type="submission" date="2016-10" db="EMBL/GenBank/DDBJ databases">
        <authorList>
            <person name="de Groot N.N."/>
        </authorList>
    </citation>
    <scope>NUCLEOTIDE SEQUENCE [LARGE SCALE GENOMIC DNA]</scope>
    <source>
        <strain evidence="9 10">DSM 21019</strain>
    </source>
</reference>
<dbReference type="SMART" id="SM00710">
    <property type="entry name" value="PbH1"/>
    <property type="match status" value="5"/>
</dbReference>
<dbReference type="PANTHER" id="PTHR40088">
    <property type="entry name" value="PECTATE LYASE (EUROFUNG)"/>
    <property type="match status" value="1"/>
</dbReference>
<keyword evidence="4" id="KW-0479">Metal-binding</keyword>
<comment type="subcellular location">
    <subcellularLocation>
        <location evidence="2">Secreted</location>
    </subcellularLocation>
</comment>
<gene>
    <name evidence="9" type="ORF">SAMN04490243_2520</name>
</gene>
<dbReference type="PANTHER" id="PTHR40088:SF1">
    <property type="entry name" value="PECTATE LYASE PEL9"/>
    <property type="match status" value="1"/>
</dbReference>
<dbReference type="GO" id="GO:0046872">
    <property type="term" value="F:metal ion binding"/>
    <property type="evidence" value="ECO:0007669"/>
    <property type="project" value="UniProtKB-KW"/>
</dbReference>
<proteinExistence type="inferred from homology"/>
<dbReference type="InterPro" id="IPR052052">
    <property type="entry name" value="Polysaccharide_Lyase_9"/>
</dbReference>
<keyword evidence="5" id="KW-0732">Signal</keyword>
<dbReference type="InterPro" id="IPR011050">
    <property type="entry name" value="Pectin_lyase_fold/virulence"/>
</dbReference>
<protein>
    <recommendedName>
        <fullName evidence="11">Right handed beta helix region</fullName>
    </recommendedName>
</protein>
<evidence type="ECO:0000256" key="5">
    <source>
        <dbReference type="ARBA" id="ARBA00022729"/>
    </source>
</evidence>
<dbReference type="InterPro" id="IPR012334">
    <property type="entry name" value="Pectin_lyas_fold"/>
</dbReference>
<dbReference type="Gene3D" id="2.160.20.10">
    <property type="entry name" value="Single-stranded right-handed beta-helix, Pectin lyase-like"/>
    <property type="match status" value="2"/>
</dbReference>
<evidence type="ECO:0000313" key="10">
    <source>
        <dbReference type="Proteomes" id="UP000199534"/>
    </source>
</evidence>
<keyword evidence="6" id="KW-0106">Calcium</keyword>
<evidence type="ECO:0000256" key="6">
    <source>
        <dbReference type="ARBA" id="ARBA00022837"/>
    </source>
</evidence>
<comment type="cofactor">
    <cofactor evidence="1">
        <name>Ca(2+)</name>
        <dbReference type="ChEBI" id="CHEBI:29108"/>
    </cofactor>
</comment>
<keyword evidence="10" id="KW-1185">Reference proteome</keyword>
<dbReference type="InterPro" id="IPR006626">
    <property type="entry name" value="PbH1"/>
</dbReference>
<organism evidence="9 10">
    <name type="scientific">Robiginitalea myxolifaciens</name>
    <dbReference type="NCBI Taxonomy" id="400055"/>
    <lineage>
        <taxon>Bacteria</taxon>
        <taxon>Pseudomonadati</taxon>
        <taxon>Bacteroidota</taxon>
        <taxon>Flavobacteriia</taxon>
        <taxon>Flavobacteriales</taxon>
        <taxon>Flavobacteriaceae</taxon>
        <taxon>Robiginitalea</taxon>
    </lineage>
</organism>
<dbReference type="AlphaFoldDB" id="A0A1I6HBH8"/>
<name>A0A1I6HBH8_9FLAO</name>
<accession>A0A1I6HBH8</accession>
<keyword evidence="7" id="KW-0456">Lyase</keyword>
<evidence type="ECO:0000313" key="9">
    <source>
        <dbReference type="EMBL" id="SFR51822.1"/>
    </source>
</evidence>
<keyword evidence="3" id="KW-0964">Secreted</keyword>
<dbReference type="GO" id="GO:0005576">
    <property type="term" value="C:extracellular region"/>
    <property type="evidence" value="ECO:0007669"/>
    <property type="project" value="UniProtKB-SubCell"/>
</dbReference>
<dbReference type="GO" id="GO:0016837">
    <property type="term" value="F:carbon-oxygen lyase activity, acting on polysaccharides"/>
    <property type="evidence" value="ECO:0007669"/>
    <property type="project" value="TreeGrafter"/>
</dbReference>
<evidence type="ECO:0000256" key="4">
    <source>
        <dbReference type="ARBA" id="ARBA00022723"/>
    </source>
</evidence>
<comment type="similarity">
    <text evidence="8">Belongs to the polysaccharide lyase 9 family.</text>
</comment>
<dbReference type="SUPFAM" id="SSF51126">
    <property type="entry name" value="Pectin lyase-like"/>
    <property type="match status" value="1"/>
</dbReference>
<evidence type="ECO:0008006" key="11">
    <source>
        <dbReference type="Google" id="ProtNLM"/>
    </source>
</evidence>
<evidence type="ECO:0000256" key="3">
    <source>
        <dbReference type="ARBA" id="ARBA00022525"/>
    </source>
</evidence>